<accession>A0A2V2YP63</accession>
<evidence type="ECO:0000259" key="1">
    <source>
        <dbReference type="Pfam" id="PF06114"/>
    </source>
</evidence>
<comment type="caution">
    <text evidence="2">The sequence shown here is derived from an EMBL/GenBank/DDBJ whole genome shotgun (WGS) entry which is preliminary data.</text>
</comment>
<organism evidence="2 3">
    <name type="scientific">Paenibacillus cellulosilyticus</name>
    <dbReference type="NCBI Taxonomy" id="375489"/>
    <lineage>
        <taxon>Bacteria</taxon>
        <taxon>Bacillati</taxon>
        <taxon>Bacillota</taxon>
        <taxon>Bacilli</taxon>
        <taxon>Bacillales</taxon>
        <taxon>Paenibacillaceae</taxon>
        <taxon>Paenibacillus</taxon>
    </lineage>
</organism>
<dbReference type="OrthoDB" id="1707128at2"/>
<feature type="domain" description="IrrE N-terminal-like" evidence="1">
    <location>
        <begin position="11"/>
        <end position="124"/>
    </location>
</feature>
<gene>
    <name evidence="2" type="ORF">DFQ01_121119</name>
</gene>
<sequence length="162" mass="18884">MLDSLHHEAEIDGVEVRYHRFASKRIRGLYVDGVITLNPTAISSQPEMLCILAEELGHHFTSSGIILDQNNLLNRKQELRARRWSYHRLIPLERILEAYKARVKGRFEIADYLGVTEEFLQQTIDRYKEKYGVCVSVDDQHILYFEPLGVLELFPLDNDNLL</sequence>
<dbReference type="Proteomes" id="UP000246635">
    <property type="component" value="Unassembled WGS sequence"/>
</dbReference>
<dbReference type="Pfam" id="PF06114">
    <property type="entry name" value="Peptidase_M78"/>
    <property type="match status" value="1"/>
</dbReference>
<dbReference type="AlphaFoldDB" id="A0A2V2YP63"/>
<dbReference type="EMBL" id="QGTQ01000021">
    <property type="protein sequence ID" value="PWV97475.1"/>
    <property type="molecule type" value="Genomic_DNA"/>
</dbReference>
<dbReference type="RefSeq" id="WP_110045994.1">
    <property type="nucleotide sequence ID" value="NZ_CP054613.1"/>
</dbReference>
<evidence type="ECO:0000313" key="2">
    <source>
        <dbReference type="EMBL" id="PWV97475.1"/>
    </source>
</evidence>
<name>A0A2V2YP63_9BACL</name>
<protein>
    <submittedName>
        <fullName evidence="2">Uncharacterized protein DUF955</fullName>
    </submittedName>
</protein>
<reference evidence="2 3" key="1">
    <citation type="submission" date="2018-05" db="EMBL/GenBank/DDBJ databases">
        <title>Genomic Encyclopedia of Type Strains, Phase III (KMG-III): the genomes of soil and plant-associated and newly described type strains.</title>
        <authorList>
            <person name="Whitman W."/>
        </authorList>
    </citation>
    <scope>NUCLEOTIDE SEQUENCE [LARGE SCALE GENOMIC DNA]</scope>
    <source>
        <strain evidence="2 3">CECT 5696</strain>
    </source>
</reference>
<proteinExistence type="predicted"/>
<evidence type="ECO:0000313" key="3">
    <source>
        <dbReference type="Proteomes" id="UP000246635"/>
    </source>
</evidence>
<dbReference type="InterPro" id="IPR010359">
    <property type="entry name" value="IrrE_HExxH"/>
</dbReference>
<keyword evidence="3" id="KW-1185">Reference proteome</keyword>